<evidence type="ECO:0000256" key="9">
    <source>
        <dbReference type="ARBA" id="ARBA00023268"/>
    </source>
</evidence>
<evidence type="ECO:0000256" key="7">
    <source>
        <dbReference type="ARBA" id="ARBA00022801"/>
    </source>
</evidence>
<feature type="domain" description="Integrase catalytic" evidence="11">
    <location>
        <begin position="896"/>
        <end position="1068"/>
    </location>
</feature>
<dbReference type="InterPro" id="IPR021109">
    <property type="entry name" value="Peptidase_aspartic_dom_sf"/>
</dbReference>
<organism evidence="13 14">
    <name type="scientific">Araneus ventricosus</name>
    <name type="common">Orbweaver spider</name>
    <name type="synonym">Epeira ventricosa</name>
    <dbReference type="NCBI Taxonomy" id="182803"/>
    <lineage>
        <taxon>Eukaryota</taxon>
        <taxon>Metazoa</taxon>
        <taxon>Ecdysozoa</taxon>
        <taxon>Arthropoda</taxon>
        <taxon>Chelicerata</taxon>
        <taxon>Arachnida</taxon>
        <taxon>Araneae</taxon>
        <taxon>Araneomorphae</taxon>
        <taxon>Entelegynae</taxon>
        <taxon>Araneoidea</taxon>
        <taxon>Araneidae</taxon>
        <taxon>Araneus</taxon>
    </lineage>
</organism>
<dbReference type="FunFam" id="3.10.10.10:FF:000007">
    <property type="entry name" value="Retrovirus-related Pol polyprotein from transposon 17.6-like Protein"/>
    <property type="match status" value="1"/>
</dbReference>
<keyword evidence="3" id="KW-0808">Transferase</keyword>
<dbReference type="CDD" id="cd09274">
    <property type="entry name" value="RNase_HI_RT_Ty3"/>
    <property type="match status" value="1"/>
</dbReference>
<feature type="region of interest" description="Disordered" evidence="10">
    <location>
        <begin position="1170"/>
        <end position="1192"/>
    </location>
</feature>
<dbReference type="EMBL" id="BGPR01119201">
    <property type="protein sequence ID" value="GBN15072.1"/>
    <property type="molecule type" value="Genomic_DNA"/>
</dbReference>
<dbReference type="GO" id="GO:0003676">
    <property type="term" value="F:nucleic acid binding"/>
    <property type="evidence" value="ECO:0007669"/>
    <property type="project" value="InterPro"/>
</dbReference>
<dbReference type="InterPro" id="IPR043128">
    <property type="entry name" value="Rev_trsase/Diguanyl_cyclase"/>
</dbReference>
<dbReference type="Pfam" id="PF17921">
    <property type="entry name" value="Integrase_H2C2"/>
    <property type="match status" value="1"/>
</dbReference>
<evidence type="ECO:0000256" key="5">
    <source>
        <dbReference type="ARBA" id="ARBA00022722"/>
    </source>
</evidence>
<keyword evidence="5" id="KW-0540">Nuclease</keyword>
<evidence type="ECO:0000256" key="8">
    <source>
        <dbReference type="ARBA" id="ARBA00022918"/>
    </source>
</evidence>
<dbReference type="AlphaFoldDB" id="A0A4Y2LKH5"/>
<dbReference type="FunFam" id="1.10.340.70:FF:000004">
    <property type="entry name" value="Retrovirus-related Pol polyprotein from transposon 297-like Protein"/>
    <property type="match status" value="1"/>
</dbReference>
<dbReference type="Pfam" id="PF17919">
    <property type="entry name" value="RT_RNaseH_2"/>
    <property type="match status" value="1"/>
</dbReference>
<evidence type="ECO:0000313" key="13">
    <source>
        <dbReference type="EMBL" id="GBN15102.1"/>
    </source>
</evidence>
<dbReference type="Gene3D" id="3.30.70.270">
    <property type="match status" value="2"/>
</dbReference>
<dbReference type="Gene3D" id="3.30.420.10">
    <property type="entry name" value="Ribonuclease H-like superfamily/Ribonuclease H"/>
    <property type="match status" value="1"/>
</dbReference>
<evidence type="ECO:0000256" key="3">
    <source>
        <dbReference type="ARBA" id="ARBA00022679"/>
    </source>
</evidence>
<comment type="caution">
    <text evidence="13">The sequence shown here is derived from an EMBL/GenBank/DDBJ whole genome shotgun (WGS) entry which is preliminary data.</text>
</comment>
<dbReference type="PROSITE" id="PS50994">
    <property type="entry name" value="INTEGRASE"/>
    <property type="match status" value="1"/>
</dbReference>
<evidence type="ECO:0000256" key="4">
    <source>
        <dbReference type="ARBA" id="ARBA00022695"/>
    </source>
</evidence>
<dbReference type="Gene3D" id="3.10.10.10">
    <property type="entry name" value="HIV Type 1 Reverse Transcriptase, subunit A, domain 1"/>
    <property type="match status" value="1"/>
</dbReference>
<dbReference type="InterPro" id="IPR041577">
    <property type="entry name" value="RT_RNaseH_2"/>
</dbReference>
<dbReference type="InterPro" id="IPR043502">
    <property type="entry name" value="DNA/RNA_pol_sf"/>
</dbReference>
<dbReference type="Proteomes" id="UP000499080">
    <property type="component" value="Unassembled WGS sequence"/>
</dbReference>
<evidence type="ECO:0000256" key="10">
    <source>
        <dbReference type="SAM" id="MobiDB-lite"/>
    </source>
</evidence>
<dbReference type="Gene3D" id="1.10.340.70">
    <property type="match status" value="1"/>
</dbReference>
<dbReference type="GO" id="GO:0006508">
    <property type="term" value="P:proteolysis"/>
    <property type="evidence" value="ECO:0007669"/>
    <property type="project" value="UniProtKB-KW"/>
</dbReference>
<dbReference type="CDD" id="cd01647">
    <property type="entry name" value="RT_LTR"/>
    <property type="match status" value="1"/>
</dbReference>
<accession>A0A4Y2LKH5</accession>
<dbReference type="InterPro" id="IPR012337">
    <property type="entry name" value="RNaseH-like_sf"/>
</dbReference>
<name>A0A4Y2LKH5_ARAVE</name>
<evidence type="ECO:0000259" key="11">
    <source>
        <dbReference type="PROSITE" id="PS50994"/>
    </source>
</evidence>
<dbReference type="FunFam" id="3.10.20.370:FF:000001">
    <property type="entry name" value="Retrovirus-related Pol polyprotein from transposon 17.6-like protein"/>
    <property type="match status" value="1"/>
</dbReference>
<gene>
    <name evidence="13" type="primary">TY3B-I_846</name>
    <name evidence="12" type="synonym">TY3B-I_1376</name>
    <name evidence="12" type="ORF">AVEN_253349_1</name>
    <name evidence="13" type="ORF">AVEN_66964_1</name>
</gene>
<dbReference type="InterPro" id="IPR000477">
    <property type="entry name" value="RT_dom"/>
</dbReference>
<dbReference type="FunFam" id="3.30.420.10:FF:000032">
    <property type="entry name" value="Retrovirus-related Pol polyprotein from transposon 297-like Protein"/>
    <property type="match status" value="1"/>
</dbReference>
<keyword evidence="9" id="KW-0511">Multifunctional enzyme</keyword>
<dbReference type="Gene3D" id="2.40.70.10">
    <property type="entry name" value="Acid Proteases"/>
    <property type="match status" value="1"/>
</dbReference>
<evidence type="ECO:0000313" key="12">
    <source>
        <dbReference type="EMBL" id="GBN15072.1"/>
    </source>
</evidence>
<keyword evidence="7" id="KW-0378">Hydrolase</keyword>
<evidence type="ECO:0000256" key="1">
    <source>
        <dbReference type="ARBA" id="ARBA00012493"/>
    </source>
</evidence>
<dbReference type="Pfam" id="PF00665">
    <property type="entry name" value="rve"/>
    <property type="match status" value="1"/>
</dbReference>
<dbReference type="GO" id="GO:0042575">
    <property type="term" value="C:DNA polymerase complex"/>
    <property type="evidence" value="ECO:0007669"/>
    <property type="project" value="UniProtKB-ARBA"/>
</dbReference>
<dbReference type="FunFam" id="2.40.70.10:FF:000130">
    <property type="entry name" value="Retrovirus-related Pol polyprotein from transposon opus-like Protein"/>
    <property type="match status" value="1"/>
</dbReference>
<evidence type="ECO:0000256" key="2">
    <source>
        <dbReference type="ARBA" id="ARBA00022670"/>
    </source>
</evidence>
<dbReference type="GO" id="GO:0015074">
    <property type="term" value="P:DNA integration"/>
    <property type="evidence" value="ECO:0007669"/>
    <property type="project" value="InterPro"/>
</dbReference>
<proteinExistence type="predicted"/>
<dbReference type="OrthoDB" id="6514696at2759"/>
<dbReference type="GO" id="GO:0008233">
    <property type="term" value="F:peptidase activity"/>
    <property type="evidence" value="ECO:0007669"/>
    <property type="project" value="UniProtKB-KW"/>
</dbReference>
<dbReference type="EC" id="2.7.7.49" evidence="1"/>
<keyword evidence="2" id="KW-0645">Protease</keyword>
<dbReference type="SUPFAM" id="SSF50630">
    <property type="entry name" value="Acid proteases"/>
    <property type="match status" value="1"/>
</dbReference>
<dbReference type="Pfam" id="PF00078">
    <property type="entry name" value="RVT_1"/>
    <property type="match status" value="1"/>
</dbReference>
<dbReference type="GO" id="GO:0003964">
    <property type="term" value="F:RNA-directed DNA polymerase activity"/>
    <property type="evidence" value="ECO:0007669"/>
    <property type="project" value="UniProtKB-KW"/>
</dbReference>
<dbReference type="InterPro" id="IPR001584">
    <property type="entry name" value="Integrase_cat-core"/>
</dbReference>
<dbReference type="Gene3D" id="3.10.20.370">
    <property type="match status" value="1"/>
</dbReference>
<dbReference type="InterPro" id="IPR055469">
    <property type="entry name" value="DUF7041"/>
</dbReference>
<sequence>MPETKLEVSPSVEQDSQLSRIAFKAPVFWEHDPELWFFQVESQFVIAGISNDSTKFHAVVAVLNSNVLSCVRDIVRNPPLENAYIALKDRVLQHFAQSSSARLNLLLKDLQLGDKRPSHLLSEMRNLAPAKMEDDILQTLWLQRLPANLQQILSVCKASLDELAQIADKIHEVSGCNLTVARVESNSDQFELDAIKAELSDLKNLVKKLSVSQYSHGRIKPRRRSRTPSRRIVDKNVEPKRLFDSGAAVCCYPKKLTNSKAKQDLELYAANGSRISTYGTIKLELDFGLRRSFIWSFLVADVSDPIIGADFLERFELLIDVRNRRLLDGRTSLFVKGTLKQTNSLGLTLVANNSPFHSILLKYPNLFSTNLDPNTNKSTVTHCIETKGPPVHARARRLNPEKLTFLKQEFNDLMRQGIIRPSKSSYSSPIHFVKKSNGSWRICGDFRRLNSVTTPDRYPLPHIHDFVNGLRGKTVFSKIDLVKAYHQIPMNPRDIHKTAVITPIGLFEYVFMTFGLRNAAQTMQSKLSEHGIVVNPQKCVFGQSELKFLGFLVSSTGISPLPEKVQFLQEFPLPKTVQELRRFLATLNFYHRFLKDAAKEQACLHGLVKTKVKKDNTPIAWTEDTRSAFESCKRLIANSTALSFPAADARLSLMTDASDFAVGAVLQQHIESKVEPLGFFSRKLSATEQKYSTFDRELLSIYLSVKHFRYMLEGREVVIYTDHKPLVFAFTRKHDNSTPRQIGYLELISQFTTDIRYIAGRDNVVADTFSRISQIDLLNLNDFSGLAEDQFSDPELQSLMGSGTGLELRPMYFASSEKPLYCDVSTGTVRPYVTKSFRRQIFNQIHNLSHPGVKATQKLVATRFVWKNMNKDCALWCRNCIQCQKSKVARHTKSVVGHFPLPSARFSHVHIDVVGPLSPVRGMTYLLTCVDRFTRWPEAFPIPDQSADTIARTFLFGWISRFGVPEKVTSDRGTNFQSNLFSSLSKFLGVEQTRTTAYHPQSNGAVERFHRHLKSALMAHLPENWLDSLPLVLLGIRSSFKPDLATSSAELVYGITLKLPGEFFSNTPVTTSTSSFLQMLRHHVRSFRPVPTKHHCSDAVFISDDLIKASHVFLRIDRVRKSLEPPYAGPYKVLSRTEKVFTVEINGKPTSVSIDRLKAAHLFLDDFPSRSSPPVPASKAQRSEVVTRSGRHSRRVVHFQASPFS</sequence>
<dbReference type="PANTHER" id="PTHR37984:SF5">
    <property type="entry name" value="PROTEIN NYNRIN-LIKE"/>
    <property type="match status" value="1"/>
</dbReference>
<evidence type="ECO:0000313" key="14">
    <source>
        <dbReference type="Proteomes" id="UP000499080"/>
    </source>
</evidence>
<dbReference type="SUPFAM" id="SSF53098">
    <property type="entry name" value="Ribonuclease H-like"/>
    <property type="match status" value="1"/>
</dbReference>
<evidence type="ECO:0000256" key="6">
    <source>
        <dbReference type="ARBA" id="ARBA00022759"/>
    </source>
</evidence>
<dbReference type="SUPFAM" id="SSF56672">
    <property type="entry name" value="DNA/RNA polymerases"/>
    <property type="match status" value="1"/>
</dbReference>
<keyword evidence="14" id="KW-1185">Reference proteome</keyword>
<dbReference type="GO" id="GO:0004519">
    <property type="term" value="F:endonuclease activity"/>
    <property type="evidence" value="ECO:0007669"/>
    <property type="project" value="UniProtKB-KW"/>
</dbReference>
<dbReference type="InterPro" id="IPR050951">
    <property type="entry name" value="Retrovirus_Pol_polyprotein"/>
</dbReference>
<dbReference type="InterPro" id="IPR036397">
    <property type="entry name" value="RNaseH_sf"/>
</dbReference>
<keyword evidence="8" id="KW-0695">RNA-directed DNA polymerase</keyword>
<dbReference type="EMBL" id="BGPR01119213">
    <property type="protein sequence ID" value="GBN15102.1"/>
    <property type="molecule type" value="Genomic_DNA"/>
</dbReference>
<keyword evidence="4" id="KW-0548">Nucleotidyltransferase</keyword>
<protein>
    <recommendedName>
        <fullName evidence="1">RNA-directed DNA polymerase</fullName>
        <ecNumber evidence="1">2.7.7.49</ecNumber>
    </recommendedName>
</protein>
<dbReference type="PANTHER" id="PTHR37984">
    <property type="entry name" value="PROTEIN CBG26694"/>
    <property type="match status" value="1"/>
</dbReference>
<reference evidence="13 14" key="1">
    <citation type="journal article" date="2019" name="Sci. Rep.">
        <title>Orb-weaving spider Araneus ventricosus genome elucidates the spidroin gene catalogue.</title>
        <authorList>
            <person name="Kono N."/>
            <person name="Nakamura H."/>
            <person name="Ohtoshi R."/>
            <person name="Moran D.A.P."/>
            <person name="Shinohara A."/>
            <person name="Yoshida Y."/>
            <person name="Fujiwara M."/>
            <person name="Mori M."/>
            <person name="Tomita M."/>
            <person name="Arakawa K."/>
        </authorList>
    </citation>
    <scope>NUCLEOTIDE SEQUENCE [LARGE SCALE GENOMIC DNA]</scope>
</reference>
<dbReference type="Pfam" id="PF23055">
    <property type="entry name" value="DUF7041"/>
    <property type="match status" value="1"/>
</dbReference>
<keyword evidence="6" id="KW-0255">Endonuclease</keyword>
<dbReference type="InterPro" id="IPR041588">
    <property type="entry name" value="Integrase_H2C2"/>
</dbReference>